<dbReference type="Pfam" id="PF00350">
    <property type="entry name" value="Dynamin_N"/>
    <property type="match status" value="1"/>
</dbReference>
<dbReference type="OrthoDB" id="415706at2759"/>
<keyword evidence="4" id="KW-1185">Reference proteome</keyword>
<name>A0A9W9I2M4_9EURO</name>
<dbReference type="Proteomes" id="UP001146351">
    <property type="component" value="Unassembled WGS sequence"/>
</dbReference>
<sequence>MEASESPMGTHSNSEAWSDADLLPLANNETQPGDSTVFSKSEPCSSPAMEAKVKTENAAGVELTDPDILDKIDKLFACNVGEYISLPQLVVVGDQSSGKSSVLEGLTKLNFPRDSGLCTRFATRIIFRRKTGYRGREISASIIPGSDSDADTQHQLKKWKTAGVETLGKQGFANMMKEVCSTRR</sequence>
<feature type="compositionally biased region" description="Polar residues" evidence="1">
    <location>
        <begin position="27"/>
        <end position="44"/>
    </location>
</feature>
<dbReference type="InterPro" id="IPR045063">
    <property type="entry name" value="Dynamin_N"/>
</dbReference>
<dbReference type="Gene3D" id="3.40.50.300">
    <property type="entry name" value="P-loop containing nucleotide triphosphate hydrolases"/>
    <property type="match status" value="1"/>
</dbReference>
<dbReference type="GO" id="GO:0048312">
    <property type="term" value="P:intracellular distribution of mitochondria"/>
    <property type="evidence" value="ECO:0007669"/>
    <property type="project" value="TreeGrafter"/>
</dbReference>
<evidence type="ECO:0000256" key="1">
    <source>
        <dbReference type="SAM" id="MobiDB-lite"/>
    </source>
</evidence>
<gene>
    <name evidence="3" type="ORF">N7492_007705</name>
</gene>
<dbReference type="InterPro" id="IPR022812">
    <property type="entry name" value="Dynamin"/>
</dbReference>
<feature type="domain" description="Dynamin N-terminal" evidence="2">
    <location>
        <begin position="89"/>
        <end position="134"/>
    </location>
</feature>
<reference evidence="3" key="2">
    <citation type="journal article" date="2023" name="IMA Fungus">
        <title>Comparative genomic study of the Penicillium genus elucidates a diverse pangenome and 15 lateral gene transfer events.</title>
        <authorList>
            <person name="Petersen C."/>
            <person name="Sorensen T."/>
            <person name="Nielsen M.R."/>
            <person name="Sondergaard T.E."/>
            <person name="Sorensen J.L."/>
            <person name="Fitzpatrick D.A."/>
            <person name="Frisvad J.C."/>
            <person name="Nielsen K.L."/>
        </authorList>
    </citation>
    <scope>NUCLEOTIDE SEQUENCE</scope>
    <source>
        <strain evidence="3">IBT 21917</strain>
    </source>
</reference>
<dbReference type="GO" id="GO:0000266">
    <property type="term" value="P:mitochondrial fission"/>
    <property type="evidence" value="ECO:0007669"/>
    <property type="project" value="TreeGrafter"/>
</dbReference>
<comment type="caution">
    <text evidence="3">The sequence shown here is derived from an EMBL/GenBank/DDBJ whole genome shotgun (WGS) entry which is preliminary data.</text>
</comment>
<dbReference type="PANTHER" id="PTHR11566">
    <property type="entry name" value="DYNAMIN"/>
    <property type="match status" value="1"/>
</dbReference>
<feature type="compositionally biased region" description="Polar residues" evidence="1">
    <location>
        <begin position="7"/>
        <end position="16"/>
    </location>
</feature>
<proteinExistence type="predicted"/>
<dbReference type="PRINTS" id="PR00195">
    <property type="entry name" value="DYNAMIN"/>
</dbReference>
<dbReference type="GO" id="GO:0005739">
    <property type="term" value="C:mitochondrion"/>
    <property type="evidence" value="ECO:0007669"/>
    <property type="project" value="TreeGrafter"/>
</dbReference>
<protein>
    <submittedName>
        <fullName evidence="3">Dynamin</fullName>
    </submittedName>
</protein>
<organism evidence="3 4">
    <name type="scientific">Penicillium capsulatum</name>
    <dbReference type="NCBI Taxonomy" id="69766"/>
    <lineage>
        <taxon>Eukaryota</taxon>
        <taxon>Fungi</taxon>
        <taxon>Dikarya</taxon>
        <taxon>Ascomycota</taxon>
        <taxon>Pezizomycotina</taxon>
        <taxon>Eurotiomycetes</taxon>
        <taxon>Eurotiomycetidae</taxon>
        <taxon>Eurotiales</taxon>
        <taxon>Aspergillaceae</taxon>
        <taxon>Penicillium</taxon>
    </lineage>
</organism>
<dbReference type="GO" id="GO:0008017">
    <property type="term" value="F:microtubule binding"/>
    <property type="evidence" value="ECO:0007669"/>
    <property type="project" value="TreeGrafter"/>
</dbReference>
<dbReference type="EMBL" id="JAPQKO010000005">
    <property type="protein sequence ID" value="KAJ5162313.1"/>
    <property type="molecule type" value="Genomic_DNA"/>
</dbReference>
<dbReference type="PANTHER" id="PTHR11566:SF21">
    <property type="entry name" value="DYNAMIN RELATED PROTEIN 1, ISOFORM A"/>
    <property type="match status" value="1"/>
</dbReference>
<dbReference type="AlphaFoldDB" id="A0A9W9I2M4"/>
<evidence type="ECO:0000259" key="2">
    <source>
        <dbReference type="Pfam" id="PF00350"/>
    </source>
</evidence>
<evidence type="ECO:0000313" key="4">
    <source>
        <dbReference type="Proteomes" id="UP001146351"/>
    </source>
</evidence>
<feature type="region of interest" description="Disordered" evidence="1">
    <location>
        <begin position="1"/>
        <end position="44"/>
    </location>
</feature>
<dbReference type="InterPro" id="IPR027417">
    <property type="entry name" value="P-loop_NTPase"/>
</dbReference>
<reference evidence="3" key="1">
    <citation type="submission" date="2022-11" db="EMBL/GenBank/DDBJ databases">
        <authorList>
            <person name="Petersen C."/>
        </authorList>
    </citation>
    <scope>NUCLEOTIDE SEQUENCE</scope>
    <source>
        <strain evidence="3">IBT 21917</strain>
    </source>
</reference>
<dbReference type="SUPFAM" id="SSF52540">
    <property type="entry name" value="P-loop containing nucleoside triphosphate hydrolases"/>
    <property type="match status" value="1"/>
</dbReference>
<dbReference type="GO" id="GO:0016020">
    <property type="term" value="C:membrane"/>
    <property type="evidence" value="ECO:0007669"/>
    <property type="project" value="TreeGrafter"/>
</dbReference>
<dbReference type="GO" id="GO:0003924">
    <property type="term" value="F:GTPase activity"/>
    <property type="evidence" value="ECO:0007669"/>
    <property type="project" value="TreeGrafter"/>
</dbReference>
<dbReference type="GO" id="GO:0016559">
    <property type="term" value="P:peroxisome fission"/>
    <property type="evidence" value="ECO:0007669"/>
    <property type="project" value="TreeGrafter"/>
</dbReference>
<evidence type="ECO:0000313" key="3">
    <source>
        <dbReference type="EMBL" id="KAJ5162313.1"/>
    </source>
</evidence>
<accession>A0A9W9I2M4</accession>
<dbReference type="GO" id="GO:0005874">
    <property type="term" value="C:microtubule"/>
    <property type="evidence" value="ECO:0007669"/>
    <property type="project" value="TreeGrafter"/>
</dbReference>
<dbReference type="GO" id="GO:0006897">
    <property type="term" value="P:endocytosis"/>
    <property type="evidence" value="ECO:0007669"/>
    <property type="project" value="TreeGrafter"/>
</dbReference>